<name>H8ZD66_NEMA1</name>
<dbReference type="HOGENOM" id="CLU_2223934_0_0_1"/>
<sequence>MQITSMQTHSSGLVTPRNNTPRAIYTSKTSILSFFITFSPQLSSLIFQANAPFTKEQNRNVHSTCTNYKYLVNLLVNYGNLSYSLPPNVYDQAVRCSIMPIMQLWL</sequence>
<evidence type="ECO:0000313" key="1">
    <source>
        <dbReference type="EMBL" id="EHY65091.1"/>
    </source>
</evidence>
<protein>
    <submittedName>
        <fullName evidence="1">Uncharacterized protein</fullName>
    </submittedName>
</protein>
<organism evidence="1">
    <name type="scientific">Nematocida ausubeli (strain ATCC PRA-371 / ERTm2)</name>
    <name type="common">Nematode killer fungus</name>
    <dbReference type="NCBI Taxonomy" id="1913371"/>
    <lineage>
        <taxon>Eukaryota</taxon>
        <taxon>Fungi</taxon>
        <taxon>Fungi incertae sedis</taxon>
        <taxon>Microsporidia</taxon>
        <taxon>Nematocida</taxon>
    </lineage>
</organism>
<gene>
    <name evidence="1" type="ORF">NERG_01537</name>
</gene>
<dbReference type="EMBL" id="JH604636">
    <property type="protein sequence ID" value="EHY65091.1"/>
    <property type="molecule type" value="Genomic_DNA"/>
</dbReference>
<accession>H8ZD66</accession>
<dbReference type="Proteomes" id="UP000005622">
    <property type="component" value="Unassembled WGS sequence"/>
</dbReference>
<proteinExistence type="predicted"/>
<reference evidence="1" key="1">
    <citation type="submission" date="2011-03" db="EMBL/GenBank/DDBJ databases">
        <title>The Genome Sequence of Nematocida sp1 strain ERTm2.</title>
        <authorList>
            <consortium name="The Broad Institute Genome Sequencing Platform"/>
            <consortium name="The Broad Institute Genome Sequencing Center for Infectious Disease"/>
            <person name="Cuomo C."/>
            <person name="Troemel E."/>
            <person name="Young S.K."/>
            <person name="Zeng Q."/>
            <person name="Gargeya S."/>
            <person name="Fitzgerald M."/>
            <person name="Haas B."/>
            <person name="Abouelleil A."/>
            <person name="Alvarado L."/>
            <person name="Arachchi H.M."/>
            <person name="Berlin A."/>
            <person name="Brown A."/>
            <person name="Chapman S.B."/>
            <person name="Chen Z."/>
            <person name="Dunbar C."/>
            <person name="Freedman E."/>
            <person name="Gearin G."/>
            <person name="Gellesch M."/>
            <person name="Goldberg J."/>
            <person name="Griggs A."/>
            <person name="Gujja S."/>
            <person name="Heilman E.R."/>
            <person name="Heiman D."/>
            <person name="Howarth C."/>
            <person name="Larson L."/>
            <person name="Lui A."/>
            <person name="MacDonald P.J.P."/>
            <person name="Mehta T."/>
            <person name="Montmayeur A."/>
            <person name="Murphy C."/>
            <person name="Neiman D."/>
            <person name="Pearson M."/>
            <person name="Priest M."/>
            <person name="Roberts A."/>
            <person name="Saif S."/>
            <person name="Shea T."/>
            <person name="Shenoy N."/>
            <person name="Sisk P."/>
            <person name="Stolte C."/>
            <person name="Sykes S."/>
            <person name="White J."/>
            <person name="Yandava C."/>
            <person name="Wortman J."/>
            <person name="Nusbaum C."/>
            <person name="Birren B."/>
        </authorList>
    </citation>
    <scope>NUCLEOTIDE SEQUENCE</scope>
    <source>
        <strain evidence="1">ERTm2</strain>
    </source>
</reference>
<dbReference type="AlphaFoldDB" id="H8ZD66"/>